<keyword evidence="2" id="KW-1185">Reference proteome</keyword>
<evidence type="ECO:0000313" key="2">
    <source>
        <dbReference type="Proteomes" id="UP001385809"/>
    </source>
</evidence>
<sequence>MITGGPGHHPDRQRWYPEWQKLQSEIVATPTRSRQIVAPETGHHVHRDDPDLVINAILTAYRDAASRP</sequence>
<organism evidence="1 2">
    <name type="scientific">Actinomycetospora aurantiaca</name>
    <dbReference type="NCBI Taxonomy" id="3129233"/>
    <lineage>
        <taxon>Bacteria</taxon>
        <taxon>Bacillati</taxon>
        <taxon>Actinomycetota</taxon>
        <taxon>Actinomycetes</taxon>
        <taxon>Pseudonocardiales</taxon>
        <taxon>Pseudonocardiaceae</taxon>
        <taxon>Actinomycetospora</taxon>
    </lineage>
</organism>
<protein>
    <recommendedName>
        <fullName evidence="3">Alpha/beta hydrolase</fullName>
    </recommendedName>
</protein>
<name>A0ABU8MTC0_9PSEU</name>
<comment type="caution">
    <text evidence="1">The sequence shown here is derived from an EMBL/GenBank/DDBJ whole genome shotgun (WGS) entry which is preliminary data.</text>
</comment>
<evidence type="ECO:0008006" key="3">
    <source>
        <dbReference type="Google" id="ProtNLM"/>
    </source>
</evidence>
<gene>
    <name evidence="1" type="ORF">WCD74_22175</name>
</gene>
<reference evidence="1 2" key="1">
    <citation type="submission" date="2024-03" db="EMBL/GenBank/DDBJ databases">
        <title>Actinomycetospora sp. OC33-EN08, a novel actinomycete isolated from wild orchid (Aerides multiflora).</title>
        <authorList>
            <person name="Suriyachadkun C."/>
        </authorList>
    </citation>
    <scope>NUCLEOTIDE SEQUENCE [LARGE SCALE GENOMIC DNA]</scope>
    <source>
        <strain evidence="1 2">OC33-EN08</strain>
    </source>
</reference>
<evidence type="ECO:0000313" key="1">
    <source>
        <dbReference type="EMBL" id="MEJ2870491.1"/>
    </source>
</evidence>
<accession>A0ABU8MTC0</accession>
<dbReference type="RefSeq" id="WP_337697059.1">
    <property type="nucleotide sequence ID" value="NZ_JBBEGN010000013.1"/>
</dbReference>
<dbReference type="EMBL" id="JBBEGN010000013">
    <property type="protein sequence ID" value="MEJ2870491.1"/>
    <property type="molecule type" value="Genomic_DNA"/>
</dbReference>
<proteinExistence type="predicted"/>
<dbReference type="Proteomes" id="UP001385809">
    <property type="component" value="Unassembled WGS sequence"/>
</dbReference>